<dbReference type="AlphaFoldDB" id="A0A381ZLD6"/>
<dbReference type="SUPFAM" id="SSF55961">
    <property type="entry name" value="Bet v1-like"/>
    <property type="match status" value="1"/>
</dbReference>
<dbReference type="PANTHER" id="PTHR21266:SF60">
    <property type="entry name" value="3-KETOSTEROID-9-ALPHA-MONOOXYGENASE, OXYGENASE COMPONENT"/>
    <property type="match status" value="1"/>
</dbReference>
<accession>A0A381ZLD6</accession>
<dbReference type="Gene3D" id="3.90.380.10">
    <property type="entry name" value="Naphthalene 1,2-dioxygenase Alpha Subunit, Chain A, domain 1"/>
    <property type="match status" value="1"/>
</dbReference>
<proteinExistence type="predicted"/>
<reference evidence="3" key="1">
    <citation type="submission" date="2018-05" db="EMBL/GenBank/DDBJ databases">
        <authorList>
            <person name="Lanie J.A."/>
            <person name="Ng W.-L."/>
            <person name="Kazmierczak K.M."/>
            <person name="Andrzejewski T.M."/>
            <person name="Davidsen T.M."/>
            <person name="Wayne K.J."/>
            <person name="Tettelin H."/>
            <person name="Glass J.I."/>
            <person name="Rusch D."/>
            <person name="Podicherti R."/>
            <person name="Tsui H.-C.T."/>
            <person name="Winkler M.E."/>
        </authorList>
    </citation>
    <scope>NUCLEOTIDE SEQUENCE</scope>
</reference>
<evidence type="ECO:0000256" key="1">
    <source>
        <dbReference type="ARBA" id="ARBA00023002"/>
    </source>
</evidence>
<dbReference type="InterPro" id="IPR036922">
    <property type="entry name" value="Rieske_2Fe-2S_sf"/>
</dbReference>
<evidence type="ECO:0000313" key="3">
    <source>
        <dbReference type="EMBL" id="SVA89999.1"/>
    </source>
</evidence>
<dbReference type="PANTHER" id="PTHR21266">
    <property type="entry name" value="IRON-SULFUR DOMAIN CONTAINING PROTEIN"/>
    <property type="match status" value="1"/>
</dbReference>
<dbReference type="InterPro" id="IPR044043">
    <property type="entry name" value="VanA_C_cat"/>
</dbReference>
<dbReference type="Gene3D" id="2.102.10.10">
    <property type="entry name" value="Rieske [2Fe-2S] iron-sulphur domain"/>
    <property type="match status" value="1"/>
</dbReference>
<gene>
    <name evidence="3" type="ORF">METZ01_LOCUS142853</name>
</gene>
<feature type="domain" description="Vanillate O-demethylase oxygenase-like C-terminal catalytic" evidence="2">
    <location>
        <begin position="161"/>
        <end position="247"/>
    </location>
</feature>
<dbReference type="GO" id="GO:0051537">
    <property type="term" value="F:2 iron, 2 sulfur cluster binding"/>
    <property type="evidence" value="ECO:0007669"/>
    <property type="project" value="InterPro"/>
</dbReference>
<dbReference type="GO" id="GO:0016491">
    <property type="term" value="F:oxidoreductase activity"/>
    <property type="evidence" value="ECO:0007669"/>
    <property type="project" value="UniProtKB-KW"/>
</dbReference>
<evidence type="ECO:0000259" key="2">
    <source>
        <dbReference type="Pfam" id="PF19112"/>
    </source>
</evidence>
<name>A0A381ZLD6_9ZZZZ</name>
<keyword evidence="1" id="KW-0560">Oxidoreductase</keyword>
<feature type="non-terminal residue" evidence="3">
    <location>
        <position position="1"/>
    </location>
</feature>
<sequence>EGKCRLIPSLEADAKLPARAKVDSYPVQEKYGIVFAFLGDLPEEERVPLYEIQEYADPEWRATELLILEPDCYYERSLENGMDPVHNEFVHPIQGSPQPNPGNLKYLDLPWGSKFIGNFTEQTKKPTDVEGVGGIPEGLSASSEHYGPNTLITWINFKTNKSLHQYFFEAPIDGNRTRIYFINLRNFMMEPENDQFVREANLRVTVEDISVLEAIYPIRTPGTNTKEMLTAGDEGVVRYRNYLKDWNARGWRLDTKALHEKHGDVAYAIPCPGRRDSGNWVLDSAPLIPATANSMESAA</sequence>
<dbReference type="Pfam" id="PF19112">
    <property type="entry name" value="VanA_C"/>
    <property type="match status" value="1"/>
</dbReference>
<protein>
    <recommendedName>
        <fullName evidence="2">Vanillate O-demethylase oxygenase-like C-terminal catalytic domain-containing protein</fullName>
    </recommendedName>
</protein>
<organism evidence="3">
    <name type="scientific">marine metagenome</name>
    <dbReference type="NCBI Taxonomy" id="408172"/>
    <lineage>
        <taxon>unclassified sequences</taxon>
        <taxon>metagenomes</taxon>
        <taxon>ecological metagenomes</taxon>
    </lineage>
</organism>
<dbReference type="InterPro" id="IPR050584">
    <property type="entry name" value="Cholesterol_7-desaturase"/>
</dbReference>
<dbReference type="EMBL" id="UINC01021760">
    <property type="protein sequence ID" value="SVA89999.1"/>
    <property type="molecule type" value="Genomic_DNA"/>
</dbReference>